<dbReference type="eggNOG" id="COG4121">
    <property type="taxonomic scope" value="Bacteria"/>
</dbReference>
<keyword evidence="8 10" id="KW-0560">Oxidoreductase</keyword>
<evidence type="ECO:0000256" key="5">
    <source>
        <dbReference type="ARBA" id="ARBA00022691"/>
    </source>
</evidence>
<dbReference type="InterPro" id="IPR036188">
    <property type="entry name" value="FAD/NAD-bd_sf"/>
</dbReference>
<comment type="function">
    <text evidence="10">Catalyzes the last two steps in the biosynthesis of 5-methylaminomethyl-2-thiouridine (mnm(5)s(2)U) at the wobble position (U34) in tRNA. Catalyzes the FAD-dependent demodification of cmnm(5)s(2)U34 to nm(5)s(2)U34, followed by the transfer of a methyl group from S-adenosyl-L-methionine to nm(5)s(2)U34, to form mnm(5)s(2)U34.</text>
</comment>
<comment type="similarity">
    <text evidence="10">In the N-terminal section; belongs to the methyltransferase superfamily. tRNA (mnm(5)s(2)U34)-methyltransferase family.</text>
</comment>
<dbReference type="Gene3D" id="3.30.9.10">
    <property type="entry name" value="D-Amino Acid Oxidase, subunit A, domain 2"/>
    <property type="match status" value="1"/>
</dbReference>
<evidence type="ECO:0000259" key="11">
    <source>
        <dbReference type="Pfam" id="PF01266"/>
    </source>
</evidence>
<dbReference type="InterPro" id="IPR008471">
    <property type="entry name" value="MnmC-like_methylTransf"/>
</dbReference>
<comment type="subcellular location">
    <subcellularLocation>
        <location evidence="10">Cytoplasm</location>
    </subcellularLocation>
</comment>
<gene>
    <name evidence="10" type="primary">mnmC</name>
    <name evidence="13" type="ORF">AZ34_08840</name>
</gene>
<feature type="domain" description="FAD dependent oxidoreductase" evidence="11">
    <location>
        <begin position="272"/>
        <end position="652"/>
    </location>
</feature>
<evidence type="ECO:0000256" key="10">
    <source>
        <dbReference type="HAMAP-Rule" id="MF_01102"/>
    </source>
</evidence>
<reference evidence="13 14" key="1">
    <citation type="submission" date="2014-02" db="EMBL/GenBank/DDBJ databases">
        <title>Draft Genome of Hylemonella gracilis isolated from the Niagara River.</title>
        <authorList>
            <person name="Pawlowski D.R."/>
            <person name="Koudelka G.B."/>
        </authorList>
    </citation>
    <scope>NUCLEOTIDE SEQUENCE [LARGE SCALE GENOMIC DNA]</scope>
    <source>
        <strain evidence="13 14">Niagara R</strain>
    </source>
</reference>
<evidence type="ECO:0000256" key="2">
    <source>
        <dbReference type="ARBA" id="ARBA00022603"/>
    </source>
</evidence>
<feature type="region of interest" description="FAD-dependent cmnm(5)s(2)U34 oxidoreductase" evidence="10">
    <location>
        <begin position="275"/>
        <end position="684"/>
    </location>
</feature>
<dbReference type="InterPro" id="IPR023032">
    <property type="entry name" value="tRNA_MAMT_biosynth_bifunc_MnmC"/>
</dbReference>
<dbReference type="EMBL" id="JEMG01000001">
    <property type="protein sequence ID" value="EYC51179.1"/>
    <property type="molecule type" value="Genomic_DNA"/>
</dbReference>
<dbReference type="InterPro" id="IPR047785">
    <property type="entry name" value="tRNA_MNMC2"/>
</dbReference>
<dbReference type="PANTHER" id="PTHR13847">
    <property type="entry name" value="SARCOSINE DEHYDROGENASE-RELATED"/>
    <property type="match status" value="1"/>
</dbReference>
<keyword evidence="6 10" id="KW-0819">tRNA processing</keyword>
<keyword evidence="7 10" id="KW-0274">FAD</keyword>
<dbReference type="GO" id="GO:0032259">
    <property type="term" value="P:methylation"/>
    <property type="evidence" value="ECO:0007669"/>
    <property type="project" value="UniProtKB-KW"/>
</dbReference>
<dbReference type="Proteomes" id="UP000023268">
    <property type="component" value="Unassembled WGS sequence"/>
</dbReference>
<dbReference type="Pfam" id="PF05430">
    <property type="entry name" value="Methyltransf_30"/>
    <property type="match status" value="1"/>
</dbReference>
<organism evidence="13 14">
    <name type="scientific">Hylemonella gracilis str. Niagara R</name>
    <dbReference type="NCBI Taxonomy" id="1458275"/>
    <lineage>
        <taxon>Bacteria</taxon>
        <taxon>Pseudomonadati</taxon>
        <taxon>Pseudomonadota</taxon>
        <taxon>Betaproteobacteria</taxon>
        <taxon>Burkholderiales</taxon>
        <taxon>Comamonadaceae</taxon>
        <taxon>Hylemonella</taxon>
    </lineage>
</organism>
<dbReference type="SUPFAM" id="SSF53335">
    <property type="entry name" value="S-adenosyl-L-methionine-dependent methyltransferases"/>
    <property type="match status" value="1"/>
</dbReference>
<keyword evidence="9 10" id="KW-0511">Multifunctional enzyme</keyword>
<dbReference type="RefSeq" id="WP_035607114.1">
    <property type="nucleotide sequence ID" value="NZ_JEMG01000001.1"/>
</dbReference>
<dbReference type="eggNOG" id="COG0665">
    <property type="taxonomic scope" value="Bacteria"/>
</dbReference>
<dbReference type="GO" id="GO:0004808">
    <property type="term" value="F:tRNA (5-methylaminomethyl-2-thiouridylate)(34)-methyltransferase activity"/>
    <property type="evidence" value="ECO:0007669"/>
    <property type="project" value="UniProtKB-EC"/>
</dbReference>
<protein>
    <recommendedName>
        <fullName evidence="10">tRNA 5-methylaminomethyl-2-thiouridine biosynthesis bifunctional protein MnmC</fullName>
        <shortName evidence="10">tRNA mnm(5)s(2)U biosynthesis bifunctional protein</shortName>
    </recommendedName>
    <domain>
        <recommendedName>
            <fullName evidence="10">tRNA (mnm(5)s(2)U34)-methyltransferase</fullName>
            <ecNumber evidence="10">2.1.1.61</ecNumber>
        </recommendedName>
    </domain>
    <domain>
        <recommendedName>
            <fullName evidence="10">FAD-dependent cmnm(5)s(2)U34 oxidoreductase</fullName>
            <ecNumber evidence="10">1.5.-.-</ecNumber>
        </recommendedName>
    </domain>
</protein>
<dbReference type="AlphaFoldDB" id="A0A016XGG3"/>
<comment type="similarity">
    <text evidence="10">In the C-terminal section; belongs to the DAO family.</text>
</comment>
<evidence type="ECO:0000256" key="7">
    <source>
        <dbReference type="ARBA" id="ARBA00022827"/>
    </source>
</evidence>
<dbReference type="Pfam" id="PF01266">
    <property type="entry name" value="DAO"/>
    <property type="match status" value="1"/>
</dbReference>
<dbReference type="EC" id="2.1.1.61" evidence="10"/>
<dbReference type="Gene3D" id="3.40.50.150">
    <property type="entry name" value="Vaccinia Virus protein VP39"/>
    <property type="match status" value="1"/>
</dbReference>
<evidence type="ECO:0000256" key="1">
    <source>
        <dbReference type="ARBA" id="ARBA00022490"/>
    </source>
</evidence>
<sequence length="684" mass="73835">MSEPVSWREGTPYSERFDDLYRTTADGLAQARRIFLAGCGLADPGVEPAQAQTQNPTTRASAWADQRQWRILETGFGLGLNFLATWQAWRNDARRPSLLHFISIEAFPVAAEDLVRGAQAWPELAPLAEELAKQWRRLEPGSSCAVQRLSFDHGRVLLTLCLGDVREMLRELRPTLPHRVDSVFLDGFSPHANPDMWSPDTLRDLSTLARRGATLASWTANGAVRRALTENGWQVEKVPGLPPKRESIRAVYAPRWEPTRARAPVDREPGRCVVIGAGLAGAATAAALARRGWQVTVLDAAAPSTLQHDESRPAHGGAKLLDSLEGSSAARASDLLNSFEGSSAARASDLPVGLFSPHVSPDDNLLSRLTRAGIRHTVQSAEHLSQQGLLRVDQDWSLSGVRDQGHAAPIVHALAGWMKPARLVAAWLAQPGVQVRGHVSVARLRRTGPNAAWQVLDAQGTELAQAELVVVAAACASAKLLDAYLPASSPLPLNPVRGQISWGLHAMQQDRTAPPWPPTPVNGNGHFIPNAPMDAGTAWLCGSTYERGETDPQPSHATVATGHAANLDKLRALLPAIAQQLEPTFMRGEVRAWSQIRCTSRDRRPLVGFVDDAGVAPESFQRSSTPGSLAILTALGSRGLSFAALCAELLAAQLHAEPLPLPHKLARALDARRVGGTRTRKTDV</sequence>
<keyword evidence="2 10" id="KW-0489">Methyltransferase</keyword>
<dbReference type="GO" id="GO:0005737">
    <property type="term" value="C:cytoplasm"/>
    <property type="evidence" value="ECO:0007669"/>
    <property type="project" value="UniProtKB-SubCell"/>
</dbReference>
<name>A0A016XGG3_9BURK</name>
<keyword evidence="1 10" id="KW-0963">Cytoplasm</keyword>
<keyword evidence="5 10" id="KW-0949">S-adenosyl-L-methionine</keyword>
<dbReference type="GO" id="GO:0050660">
    <property type="term" value="F:flavin adenine dinucleotide binding"/>
    <property type="evidence" value="ECO:0007669"/>
    <property type="project" value="UniProtKB-UniRule"/>
</dbReference>
<evidence type="ECO:0000256" key="6">
    <source>
        <dbReference type="ARBA" id="ARBA00022694"/>
    </source>
</evidence>
<keyword evidence="4 10" id="KW-0808">Transferase</keyword>
<comment type="cofactor">
    <cofactor evidence="10">
        <name>FAD</name>
        <dbReference type="ChEBI" id="CHEBI:57692"/>
    </cofactor>
</comment>
<comment type="caution">
    <text evidence="13">The sequence shown here is derived from an EMBL/GenBank/DDBJ whole genome shotgun (WGS) entry which is preliminary data.</text>
</comment>
<feature type="region of interest" description="tRNA (mnm(5)s(2)U34)-methyltransferase" evidence="10">
    <location>
        <begin position="1"/>
        <end position="253"/>
    </location>
</feature>
<dbReference type="OrthoDB" id="9786494at2"/>
<evidence type="ECO:0000256" key="8">
    <source>
        <dbReference type="ARBA" id="ARBA00023002"/>
    </source>
</evidence>
<dbReference type="EC" id="1.5.-.-" evidence="10"/>
<dbReference type="STRING" id="1458275.AZ34_08840"/>
<dbReference type="InterPro" id="IPR006076">
    <property type="entry name" value="FAD-dep_OxRdtase"/>
</dbReference>
<dbReference type="PANTHER" id="PTHR13847:SF283">
    <property type="entry name" value="TRNA 5-METHYLAMINOMETHYL-2-THIOURIDINE BIOSYNTHESIS BIFUNCTIONAL PROTEIN MNMC"/>
    <property type="match status" value="1"/>
</dbReference>
<evidence type="ECO:0000313" key="14">
    <source>
        <dbReference type="Proteomes" id="UP000023268"/>
    </source>
</evidence>
<dbReference type="InterPro" id="IPR029063">
    <property type="entry name" value="SAM-dependent_MTases_sf"/>
</dbReference>
<dbReference type="NCBIfam" id="NF033855">
    <property type="entry name" value="tRNA_MNMC2"/>
    <property type="match status" value="1"/>
</dbReference>
<accession>A0A016XGG3</accession>
<evidence type="ECO:0000256" key="3">
    <source>
        <dbReference type="ARBA" id="ARBA00022630"/>
    </source>
</evidence>
<feature type="domain" description="MnmC-like methyltransferase" evidence="12">
    <location>
        <begin position="124"/>
        <end position="251"/>
    </location>
</feature>
<evidence type="ECO:0000259" key="12">
    <source>
        <dbReference type="Pfam" id="PF05430"/>
    </source>
</evidence>
<dbReference type="HAMAP" id="MF_01102">
    <property type="entry name" value="MnmC"/>
    <property type="match status" value="1"/>
</dbReference>
<evidence type="ECO:0000256" key="4">
    <source>
        <dbReference type="ARBA" id="ARBA00022679"/>
    </source>
</evidence>
<dbReference type="SUPFAM" id="SSF51905">
    <property type="entry name" value="FAD/NAD(P)-binding domain"/>
    <property type="match status" value="1"/>
</dbReference>
<dbReference type="GO" id="GO:0016645">
    <property type="term" value="F:oxidoreductase activity, acting on the CH-NH group of donors"/>
    <property type="evidence" value="ECO:0007669"/>
    <property type="project" value="InterPro"/>
</dbReference>
<dbReference type="GO" id="GO:0002097">
    <property type="term" value="P:tRNA wobble base modification"/>
    <property type="evidence" value="ECO:0007669"/>
    <property type="project" value="UniProtKB-UniRule"/>
</dbReference>
<evidence type="ECO:0000313" key="13">
    <source>
        <dbReference type="EMBL" id="EYC51179.1"/>
    </source>
</evidence>
<evidence type="ECO:0000256" key="9">
    <source>
        <dbReference type="ARBA" id="ARBA00023268"/>
    </source>
</evidence>
<keyword evidence="3 10" id="KW-0285">Flavoprotein</keyword>
<proteinExistence type="inferred from homology"/>
<dbReference type="Gene3D" id="3.50.50.60">
    <property type="entry name" value="FAD/NAD(P)-binding domain"/>
    <property type="match status" value="3"/>
</dbReference>
<comment type="catalytic activity">
    <reaction evidence="10">
        <text>5-aminomethyl-2-thiouridine(34) in tRNA + S-adenosyl-L-methionine = 5-methylaminomethyl-2-thiouridine(34) in tRNA + S-adenosyl-L-homocysteine + H(+)</text>
        <dbReference type="Rhea" id="RHEA:19569"/>
        <dbReference type="Rhea" id="RHEA-COMP:10195"/>
        <dbReference type="Rhea" id="RHEA-COMP:10197"/>
        <dbReference type="ChEBI" id="CHEBI:15378"/>
        <dbReference type="ChEBI" id="CHEBI:57856"/>
        <dbReference type="ChEBI" id="CHEBI:59789"/>
        <dbReference type="ChEBI" id="CHEBI:74454"/>
        <dbReference type="ChEBI" id="CHEBI:74455"/>
        <dbReference type="EC" id="2.1.1.61"/>
    </reaction>
</comment>